<reference evidence="1 3" key="1">
    <citation type="submission" date="2015-09" db="EMBL/GenBank/DDBJ databases">
        <authorList>
            <consortium name="Pathogen Informatics"/>
        </authorList>
    </citation>
    <scope>NUCLEOTIDE SEQUENCE [LARGE SCALE GENOMIC DNA]</scope>
    <source>
        <strain evidence="1 3">2789STDY5834966</strain>
    </source>
</reference>
<proteinExistence type="predicted"/>
<evidence type="ECO:0000313" key="1">
    <source>
        <dbReference type="EMBL" id="CUM99642.1"/>
    </source>
</evidence>
<protein>
    <submittedName>
        <fullName evidence="1">Uncharacterized protein</fullName>
    </submittedName>
</protein>
<evidence type="ECO:0000313" key="2">
    <source>
        <dbReference type="EMBL" id="RGI81195.1"/>
    </source>
</evidence>
<dbReference type="EMBL" id="QSOE01000116">
    <property type="protein sequence ID" value="RGI81195.1"/>
    <property type="molecule type" value="Genomic_DNA"/>
</dbReference>
<evidence type="ECO:0000313" key="4">
    <source>
        <dbReference type="Proteomes" id="UP000262524"/>
    </source>
</evidence>
<organism evidence="1 3">
    <name type="scientific">Anaerobutyricum hallii</name>
    <dbReference type="NCBI Taxonomy" id="39488"/>
    <lineage>
        <taxon>Bacteria</taxon>
        <taxon>Bacillati</taxon>
        <taxon>Bacillota</taxon>
        <taxon>Clostridia</taxon>
        <taxon>Lachnospirales</taxon>
        <taxon>Lachnospiraceae</taxon>
        <taxon>Anaerobutyricum</taxon>
    </lineage>
</organism>
<evidence type="ECO:0000313" key="3">
    <source>
        <dbReference type="Proteomes" id="UP000095390"/>
    </source>
</evidence>
<dbReference type="AlphaFoldDB" id="A0A173T9Y7"/>
<dbReference type="Gene3D" id="3.40.50.300">
    <property type="entry name" value="P-loop containing nucleotide triphosphate hydrolases"/>
    <property type="match status" value="1"/>
</dbReference>
<dbReference type="SUPFAM" id="SSF52540">
    <property type="entry name" value="P-loop containing nucleoside triphosphate hydrolases"/>
    <property type="match status" value="1"/>
</dbReference>
<dbReference type="Proteomes" id="UP000095390">
    <property type="component" value="Unassembled WGS sequence"/>
</dbReference>
<dbReference type="RefSeq" id="WP_055182873.1">
    <property type="nucleotide sequence ID" value="NZ_CATVRT010000039.1"/>
</dbReference>
<dbReference type="InterPro" id="IPR027417">
    <property type="entry name" value="P-loop_NTPase"/>
</dbReference>
<reference evidence="2 4" key="2">
    <citation type="submission" date="2018-08" db="EMBL/GenBank/DDBJ databases">
        <title>A genome reference for cultivated species of the human gut microbiota.</title>
        <authorList>
            <person name="Zou Y."/>
            <person name="Xue W."/>
            <person name="Luo G."/>
        </authorList>
    </citation>
    <scope>NUCLEOTIDE SEQUENCE [LARGE SCALE GENOMIC DNA]</scope>
    <source>
        <strain evidence="2 4">TM10-1AC</strain>
    </source>
</reference>
<dbReference type="OrthoDB" id="9760715at2"/>
<name>A0A173T9Y7_9FIRM</name>
<gene>
    <name evidence="2" type="ORF">DXD91_12975</name>
    <name evidence="1" type="ORF">ERS852578_01554</name>
</gene>
<accession>A0A173T9Y7</accession>
<dbReference type="EMBL" id="CYYC01000016">
    <property type="protein sequence ID" value="CUM99642.1"/>
    <property type="molecule type" value="Genomic_DNA"/>
</dbReference>
<sequence length="76" mass="8832">MECSSTELGYRQNTSYRAKNVVNVLKLVARDTIEEKIIHLQEKKAKLAEDIIEGKETAEHYLIREEIIDLLSEKDK</sequence>
<dbReference type="Proteomes" id="UP000262524">
    <property type="component" value="Unassembled WGS sequence"/>
</dbReference>